<feature type="transmembrane region" description="Helical" evidence="9">
    <location>
        <begin position="190"/>
        <end position="212"/>
    </location>
</feature>
<comment type="catalytic activity">
    <reaction evidence="9">
        <text>L-serine(in) + Na(+)(in) = L-serine(out) + Na(+)(out)</text>
        <dbReference type="Rhea" id="RHEA:29575"/>
        <dbReference type="ChEBI" id="CHEBI:29101"/>
        <dbReference type="ChEBI" id="CHEBI:33384"/>
    </reaction>
</comment>
<dbReference type="SUPFAM" id="SSF118215">
    <property type="entry name" value="Proton glutamate symport protein"/>
    <property type="match status" value="1"/>
</dbReference>
<proteinExistence type="inferred from homology"/>
<dbReference type="Pfam" id="PF00375">
    <property type="entry name" value="SDF"/>
    <property type="match status" value="1"/>
</dbReference>
<feature type="transmembrane region" description="Helical" evidence="9">
    <location>
        <begin position="133"/>
        <end position="155"/>
    </location>
</feature>
<dbReference type="PANTHER" id="PTHR42865">
    <property type="entry name" value="PROTON/GLUTAMATE-ASPARTATE SYMPORTER"/>
    <property type="match status" value="1"/>
</dbReference>
<keyword evidence="5 9" id="KW-0769">Symport</keyword>
<name>A0A376FFJ2_ENTAS</name>
<dbReference type="FunFam" id="1.10.3860.10:FF:000003">
    <property type="entry name" value="Serine/threonine transporter sstT"/>
    <property type="match status" value="1"/>
</dbReference>
<evidence type="ECO:0000256" key="5">
    <source>
        <dbReference type="ARBA" id="ARBA00022847"/>
    </source>
</evidence>
<evidence type="ECO:0000256" key="3">
    <source>
        <dbReference type="ARBA" id="ARBA00022475"/>
    </source>
</evidence>
<dbReference type="PRINTS" id="PR00173">
    <property type="entry name" value="EDTRNSPORT"/>
</dbReference>
<reference evidence="10 11" key="1">
    <citation type="submission" date="2018-06" db="EMBL/GenBank/DDBJ databases">
        <authorList>
            <consortium name="Pathogen Informatics"/>
            <person name="Doyle S."/>
        </authorList>
    </citation>
    <scope>NUCLEOTIDE SEQUENCE [LARGE SCALE GENOMIC DNA]</scope>
    <source>
        <strain evidence="10 11">NCTC12123</strain>
    </source>
</reference>
<dbReference type="InterPro" id="IPR036458">
    <property type="entry name" value="Na:dicarbo_symporter_sf"/>
</dbReference>
<comment type="catalytic activity">
    <reaction evidence="9">
        <text>L-threonine(in) + Na(+)(in) = L-threonine(out) + Na(+)(out)</text>
        <dbReference type="Rhea" id="RHEA:69999"/>
        <dbReference type="ChEBI" id="CHEBI:29101"/>
        <dbReference type="ChEBI" id="CHEBI:57926"/>
    </reaction>
</comment>
<dbReference type="InterPro" id="IPR001991">
    <property type="entry name" value="Na-dicarboxylate_symporter"/>
</dbReference>
<dbReference type="NCBIfam" id="NF010151">
    <property type="entry name" value="PRK13628.1"/>
    <property type="match status" value="1"/>
</dbReference>
<accession>A0A376FFJ2</accession>
<protein>
    <recommendedName>
        <fullName evidence="9">Serine/threonine transporter SstT</fullName>
    </recommendedName>
    <alternativeName>
        <fullName evidence="9">Na(+)/serine-threonine symporter</fullName>
    </alternativeName>
</protein>
<dbReference type="Gene3D" id="1.10.3860.10">
    <property type="entry name" value="Sodium:dicarboxylate symporter"/>
    <property type="match status" value="1"/>
</dbReference>
<dbReference type="InterPro" id="IPR023025">
    <property type="entry name" value="Ser_Thr_transp_SstT"/>
</dbReference>
<dbReference type="GO" id="GO:0015826">
    <property type="term" value="P:threonine transport"/>
    <property type="evidence" value="ECO:0007669"/>
    <property type="project" value="InterPro"/>
</dbReference>
<evidence type="ECO:0000256" key="2">
    <source>
        <dbReference type="ARBA" id="ARBA00022448"/>
    </source>
</evidence>
<evidence type="ECO:0000313" key="11">
    <source>
        <dbReference type="Proteomes" id="UP000255163"/>
    </source>
</evidence>
<evidence type="ECO:0000256" key="1">
    <source>
        <dbReference type="ARBA" id="ARBA00004141"/>
    </source>
</evidence>
<comment type="similarity">
    <text evidence="9">Belongs to the dicarboxylate/amino acid:cation symporter (DAACS) (TC 2.A.23) family.</text>
</comment>
<gene>
    <name evidence="9 10" type="primary">sstT</name>
    <name evidence="10" type="ORF">NCTC12123_03618</name>
</gene>
<keyword evidence="7 9" id="KW-1133">Transmembrane helix</keyword>
<feature type="transmembrane region" description="Helical" evidence="9">
    <location>
        <begin position="95"/>
        <end position="121"/>
    </location>
</feature>
<keyword evidence="8 9" id="KW-0472">Membrane</keyword>
<evidence type="ECO:0000256" key="9">
    <source>
        <dbReference type="HAMAP-Rule" id="MF_01582"/>
    </source>
</evidence>
<dbReference type="Proteomes" id="UP000255163">
    <property type="component" value="Unassembled WGS sequence"/>
</dbReference>
<feature type="transmembrane region" description="Helical" evidence="9">
    <location>
        <begin position="264"/>
        <end position="289"/>
    </location>
</feature>
<evidence type="ECO:0000256" key="6">
    <source>
        <dbReference type="ARBA" id="ARBA00022970"/>
    </source>
</evidence>
<evidence type="ECO:0000256" key="4">
    <source>
        <dbReference type="ARBA" id="ARBA00022692"/>
    </source>
</evidence>
<dbReference type="STRING" id="640513.Entas_3769"/>
<dbReference type="GO" id="GO:0005886">
    <property type="term" value="C:plasma membrane"/>
    <property type="evidence" value="ECO:0007669"/>
    <property type="project" value="UniProtKB-SubCell"/>
</dbReference>
<feature type="transmembrane region" description="Helical" evidence="9">
    <location>
        <begin position="71"/>
        <end position="89"/>
    </location>
</feature>
<comment type="function">
    <text evidence="9">Involved in the import of serine and threonine into the cell, with the concomitant import of sodium (symport system).</text>
</comment>
<comment type="subcellular location">
    <subcellularLocation>
        <location evidence="9">Cell membrane</location>
        <topology evidence="9">Multi-pass membrane protein</topology>
    </subcellularLocation>
    <subcellularLocation>
        <location evidence="1">Membrane</location>
        <topology evidence="1">Multi-pass membrane protein</topology>
    </subcellularLocation>
</comment>
<evidence type="ECO:0000256" key="8">
    <source>
        <dbReference type="ARBA" id="ARBA00023136"/>
    </source>
</evidence>
<keyword evidence="6 9" id="KW-0029">Amino-acid transport</keyword>
<feature type="transmembrane region" description="Helical" evidence="9">
    <location>
        <begin position="339"/>
        <end position="364"/>
    </location>
</feature>
<keyword evidence="4 9" id="KW-0812">Transmembrane</keyword>
<feature type="transmembrane region" description="Helical" evidence="9">
    <location>
        <begin position="236"/>
        <end position="258"/>
    </location>
</feature>
<feature type="transmembrane region" description="Helical" evidence="9">
    <location>
        <begin position="376"/>
        <end position="401"/>
    </location>
</feature>
<dbReference type="PANTHER" id="PTHR42865:SF8">
    <property type="entry name" value="SERINE_THREONINE TRANSPORTER SSTT"/>
    <property type="match status" value="1"/>
</dbReference>
<keyword evidence="3 9" id="KW-1003">Cell membrane</keyword>
<dbReference type="AlphaFoldDB" id="A0A376FFJ2"/>
<evidence type="ECO:0000313" key="10">
    <source>
        <dbReference type="EMBL" id="STD23056.1"/>
    </source>
</evidence>
<dbReference type="GO" id="GO:0005295">
    <property type="term" value="F:neutral L-amino acid:sodium symporter activity"/>
    <property type="evidence" value="ECO:0007669"/>
    <property type="project" value="TreeGrafter"/>
</dbReference>
<dbReference type="HAMAP" id="MF_01582">
    <property type="entry name" value="Ser_Thr_transp_SstT"/>
    <property type="match status" value="1"/>
</dbReference>
<organism evidence="10 11">
    <name type="scientific">Enterobacter asburiae</name>
    <dbReference type="NCBI Taxonomy" id="61645"/>
    <lineage>
        <taxon>Bacteria</taxon>
        <taxon>Pseudomonadati</taxon>
        <taxon>Pseudomonadota</taxon>
        <taxon>Gammaproteobacteria</taxon>
        <taxon>Enterobacterales</taxon>
        <taxon>Enterobacteriaceae</taxon>
        <taxon>Enterobacter</taxon>
        <taxon>Enterobacter cloacae complex</taxon>
    </lineage>
</organism>
<keyword evidence="2 9" id="KW-0813">Transport</keyword>
<sequence length="463" mass="48921">MTQHVKSSILRFRLSLLSLILNQANKYLHPDINVTKSTSGMERNFTQEIRMSTQSSGLFARLAQGSLVKQILVGLVLGILLAMVSKPAAEATGLLGTLFVGALKAVAPVLVLMLVMASIANHQHGQKTNIRPILFLYLLGTFSAALTAVVFSFLFPSTLHLTSAAGDITPPSGIVEVLRGLLMSMVSNPITALMNANYIGILVWAIGLGFALRHGNDTTKNLVNDVSNAVTFMVKLVIRFAPIGIFGLVSSTLATTGFDALWGYAQLLVVLVGCMLLVALVINPLLVFWQIRRNPYPLVLTCLRESGVYAFFTRSSAANIPVNMALAEKLNLDRDTYSVSIPLGATVNMAGAAITITVLTLAAVHTLGIPVDLPTALLLSVVASLCACGASGVAGGSLLLIPLACNMFGIPNEIAMQVVAVGFIIGVLQDSCETALNSSTDVLFTAAACQAEDARLAKNALRS</sequence>
<dbReference type="EMBL" id="UFYI01000007">
    <property type="protein sequence ID" value="STD23056.1"/>
    <property type="molecule type" value="Genomic_DNA"/>
</dbReference>
<dbReference type="GO" id="GO:0032329">
    <property type="term" value="P:serine transport"/>
    <property type="evidence" value="ECO:0007669"/>
    <property type="project" value="InterPro"/>
</dbReference>
<evidence type="ECO:0000256" key="7">
    <source>
        <dbReference type="ARBA" id="ARBA00022989"/>
    </source>
</evidence>